<protein>
    <submittedName>
        <fullName evidence="3">Techylectin-5B</fullName>
    </submittedName>
</protein>
<dbReference type="OrthoDB" id="5971146at2759"/>
<accession>A0A2B4RQS9</accession>
<dbReference type="PROSITE" id="PS51406">
    <property type="entry name" value="FIBRINOGEN_C_2"/>
    <property type="match status" value="1"/>
</dbReference>
<gene>
    <name evidence="3" type="ORF">AWC38_SpisGene16434</name>
</gene>
<comment type="caution">
    <text evidence="3">The sequence shown here is derived from an EMBL/GenBank/DDBJ whole genome shotgun (WGS) entry which is preliminary data.</text>
</comment>
<dbReference type="PANTHER" id="PTHR19143:SF458">
    <property type="entry name" value="FIBRINOGEN C-TERMINAL DOMAIN-CONTAINING PROTEIN-RELATED"/>
    <property type="match status" value="1"/>
</dbReference>
<dbReference type="InterPro" id="IPR002181">
    <property type="entry name" value="Fibrinogen_a/b/g_C_dom"/>
</dbReference>
<sequence>MFAVANARKKYQLRVETYSGTAGDSLTHHRGYPFTTKDQVNDGYDGNCAKEFKGAWWYIACDSSNLNGFYHHGRHALYADGVNWFRWKGYHYSAKRAEMKVRPVEF</sequence>
<evidence type="ECO:0000259" key="2">
    <source>
        <dbReference type="PROSITE" id="PS51406"/>
    </source>
</evidence>
<evidence type="ECO:0000313" key="3">
    <source>
        <dbReference type="EMBL" id="PFX19153.1"/>
    </source>
</evidence>
<dbReference type="InterPro" id="IPR050373">
    <property type="entry name" value="Fibrinogen_C-term_domain"/>
</dbReference>
<proteinExistence type="predicted"/>
<dbReference type="AlphaFoldDB" id="A0A2B4RQS9"/>
<dbReference type="InterPro" id="IPR014716">
    <property type="entry name" value="Fibrinogen_a/b/g_C_1"/>
</dbReference>
<name>A0A2B4RQS9_STYPI</name>
<dbReference type="PROSITE" id="PS00514">
    <property type="entry name" value="FIBRINOGEN_C_1"/>
    <property type="match status" value="1"/>
</dbReference>
<dbReference type="PANTHER" id="PTHR19143">
    <property type="entry name" value="FIBRINOGEN/TENASCIN/ANGIOPOEITIN"/>
    <property type="match status" value="1"/>
</dbReference>
<evidence type="ECO:0000256" key="1">
    <source>
        <dbReference type="ARBA" id="ARBA00023157"/>
    </source>
</evidence>
<evidence type="ECO:0000313" key="4">
    <source>
        <dbReference type="Proteomes" id="UP000225706"/>
    </source>
</evidence>
<dbReference type="SMART" id="SM00186">
    <property type="entry name" value="FBG"/>
    <property type="match status" value="1"/>
</dbReference>
<dbReference type="SUPFAM" id="SSF56496">
    <property type="entry name" value="Fibrinogen C-terminal domain-like"/>
    <property type="match status" value="1"/>
</dbReference>
<feature type="domain" description="Fibrinogen C-terminal" evidence="2">
    <location>
        <begin position="1"/>
        <end position="105"/>
    </location>
</feature>
<dbReference type="Pfam" id="PF00147">
    <property type="entry name" value="Fibrinogen_C"/>
    <property type="match status" value="1"/>
</dbReference>
<dbReference type="EMBL" id="LSMT01000374">
    <property type="protein sequence ID" value="PFX19153.1"/>
    <property type="molecule type" value="Genomic_DNA"/>
</dbReference>
<dbReference type="Proteomes" id="UP000225706">
    <property type="component" value="Unassembled WGS sequence"/>
</dbReference>
<dbReference type="InterPro" id="IPR020837">
    <property type="entry name" value="Fibrinogen_CS"/>
</dbReference>
<dbReference type="InterPro" id="IPR036056">
    <property type="entry name" value="Fibrinogen-like_C"/>
</dbReference>
<dbReference type="STRING" id="50429.A0A2B4RQS9"/>
<keyword evidence="1" id="KW-1015">Disulfide bond</keyword>
<keyword evidence="4" id="KW-1185">Reference proteome</keyword>
<dbReference type="GO" id="GO:0005615">
    <property type="term" value="C:extracellular space"/>
    <property type="evidence" value="ECO:0007669"/>
    <property type="project" value="TreeGrafter"/>
</dbReference>
<reference evidence="4" key="1">
    <citation type="journal article" date="2017" name="bioRxiv">
        <title>Comparative analysis of the genomes of Stylophora pistillata and Acropora digitifera provides evidence for extensive differences between species of corals.</title>
        <authorList>
            <person name="Voolstra C.R."/>
            <person name="Li Y."/>
            <person name="Liew Y.J."/>
            <person name="Baumgarten S."/>
            <person name="Zoccola D."/>
            <person name="Flot J.-F."/>
            <person name="Tambutte S."/>
            <person name="Allemand D."/>
            <person name="Aranda M."/>
        </authorList>
    </citation>
    <scope>NUCLEOTIDE SEQUENCE [LARGE SCALE GENOMIC DNA]</scope>
</reference>
<organism evidence="3 4">
    <name type="scientific">Stylophora pistillata</name>
    <name type="common">Smooth cauliflower coral</name>
    <dbReference type="NCBI Taxonomy" id="50429"/>
    <lineage>
        <taxon>Eukaryota</taxon>
        <taxon>Metazoa</taxon>
        <taxon>Cnidaria</taxon>
        <taxon>Anthozoa</taxon>
        <taxon>Hexacorallia</taxon>
        <taxon>Scleractinia</taxon>
        <taxon>Astrocoeniina</taxon>
        <taxon>Pocilloporidae</taxon>
        <taxon>Stylophora</taxon>
    </lineage>
</organism>
<dbReference type="Gene3D" id="3.90.215.10">
    <property type="entry name" value="Gamma Fibrinogen, chain A, domain 1"/>
    <property type="match status" value="1"/>
</dbReference>